<keyword evidence="3" id="KW-0808">Transferase</keyword>
<keyword evidence="4" id="KW-0812">Transmembrane</keyword>
<dbReference type="InterPro" id="IPR008166">
    <property type="entry name" value="Glyco_transf_92"/>
</dbReference>
<keyword evidence="2" id="KW-0328">Glycosyltransferase</keyword>
<evidence type="ECO:0000313" key="7">
    <source>
        <dbReference type="EMBL" id="KRK92000.1"/>
    </source>
</evidence>
<gene>
    <name evidence="7" type="ORF">FC08_GL001009</name>
</gene>
<evidence type="ECO:0000256" key="5">
    <source>
        <dbReference type="ARBA" id="ARBA00022989"/>
    </source>
</evidence>
<proteinExistence type="predicted"/>
<dbReference type="PANTHER" id="PTHR21461">
    <property type="entry name" value="GLYCOSYLTRANSFERASE FAMILY 92 PROTEIN"/>
    <property type="match status" value="1"/>
</dbReference>
<comment type="subcellular location">
    <subcellularLocation>
        <location evidence="1">Membrane</location>
        <topology evidence="1">Single-pass membrane protein</topology>
    </subcellularLocation>
</comment>
<dbReference type="Gene3D" id="3.90.550.10">
    <property type="entry name" value="Spore Coat Polysaccharide Biosynthesis Protein SpsA, Chain A"/>
    <property type="match status" value="1"/>
</dbReference>
<organism evidence="7 8">
    <name type="scientific">Latilactobacillus curvatus JCM 1096 = DSM 20019</name>
    <dbReference type="NCBI Taxonomy" id="1293592"/>
    <lineage>
        <taxon>Bacteria</taxon>
        <taxon>Bacillati</taxon>
        <taxon>Bacillota</taxon>
        <taxon>Bacilli</taxon>
        <taxon>Lactobacillales</taxon>
        <taxon>Lactobacillaceae</taxon>
        <taxon>Latilactobacillus</taxon>
    </lineage>
</organism>
<dbReference type="EMBL" id="AZDL01000037">
    <property type="protein sequence ID" value="KRK92000.1"/>
    <property type="molecule type" value="Genomic_DNA"/>
</dbReference>
<evidence type="ECO:0000256" key="6">
    <source>
        <dbReference type="ARBA" id="ARBA00023136"/>
    </source>
</evidence>
<keyword evidence="5" id="KW-1133">Transmembrane helix</keyword>
<dbReference type="SUPFAM" id="SSF53448">
    <property type="entry name" value="Nucleotide-diphospho-sugar transferases"/>
    <property type="match status" value="1"/>
</dbReference>
<dbReference type="InterPro" id="IPR029044">
    <property type="entry name" value="Nucleotide-diphossugar_trans"/>
</dbReference>
<evidence type="ECO:0000256" key="1">
    <source>
        <dbReference type="ARBA" id="ARBA00004167"/>
    </source>
</evidence>
<dbReference type="AlphaFoldDB" id="A0AAJ0LEG3"/>
<evidence type="ECO:0000256" key="4">
    <source>
        <dbReference type="ARBA" id="ARBA00022692"/>
    </source>
</evidence>
<evidence type="ECO:0008006" key="9">
    <source>
        <dbReference type="Google" id="ProtNLM"/>
    </source>
</evidence>
<evidence type="ECO:0000313" key="8">
    <source>
        <dbReference type="Proteomes" id="UP000050828"/>
    </source>
</evidence>
<evidence type="ECO:0000256" key="3">
    <source>
        <dbReference type="ARBA" id="ARBA00022679"/>
    </source>
</evidence>
<accession>A0AAJ0LEG3</accession>
<protein>
    <recommendedName>
        <fullName evidence="9">Glycosyltransferase</fullName>
    </recommendedName>
</protein>
<dbReference type="Pfam" id="PF01697">
    <property type="entry name" value="Glyco_transf_92"/>
    <property type="match status" value="1"/>
</dbReference>
<keyword evidence="6" id="KW-0472">Membrane</keyword>
<name>A0AAJ0LEG3_LATCU</name>
<dbReference type="GO" id="GO:0005737">
    <property type="term" value="C:cytoplasm"/>
    <property type="evidence" value="ECO:0007669"/>
    <property type="project" value="TreeGrafter"/>
</dbReference>
<dbReference type="RefSeq" id="WP_056966516.1">
    <property type="nucleotide sequence ID" value="NZ_AZDL01000037.1"/>
</dbReference>
<dbReference type="GO" id="GO:0016757">
    <property type="term" value="F:glycosyltransferase activity"/>
    <property type="evidence" value="ECO:0007669"/>
    <property type="project" value="UniProtKB-KW"/>
</dbReference>
<dbReference type="Proteomes" id="UP000050828">
    <property type="component" value="Unassembled WGS sequence"/>
</dbReference>
<dbReference type="GeneID" id="49610925"/>
<comment type="caution">
    <text evidence="7">The sequence shown here is derived from an EMBL/GenBank/DDBJ whole genome shotgun (WGS) entry which is preliminary data.</text>
</comment>
<evidence type="ECO:0000256" key="2">
    <source>
        <dbReference type="ARBA" id="ARBA00022676"/>
    </source>
</evidence>
<reference evidence="7 8" key="1">
    <citation type="journal article" date="2015" name="Genome Announc.">
        <title>Expanding the biotechnology potential of lactobacilli through comparative genomics of 213 strains and associated genera.</title>
        <authorList>
            <person name="Sun Z."/>
            <person name="Harris H.M."/>
            <person name="McCann A."/>
            <person name="Guo C."/>
            <person name="Argimon S."/>
            <person name="Zhang W."/>
            <person name="Yang X."/>
            <person name="Jeffery I.B."/>
            <person name="Cooney J.C."/>
            <person name="Kagawa T.F."/>
            <person name="Liu W."/>
            <person name="Song Y."/>
            <person name="Salvetti E."/>
            <person name="Wrobel A."/>
            <person name="Rasinkangas P."/>
            <person name="Parkhill J."/>
            <person name="Rea M.C."/>
            <person name="O'Sullivan O."/>
            <person name="Ritari J."/>
            <person name="Douillard F.P."/>
            <person name="Paul Ross R."/>
            <person name="Yang R."/>
            <person name="Briner A.E."/>
            <person name="Felis G.E."/>
            <person name="de Vos W.M."/>
            <person name="Barrangou R."/>
            <person name="Klaenhammer T.R."/>
            <person name="Caufield P.W."/>
            <person name="Cui Y."/>
            <person name="Zhang H."/>
            <person name="O'Toole P.W."/>
        </authorList>
    </citation>
    <scope>NUCLEOTIDE SEQUENCE [LARGE SCALE GENOMIC DNA]</scope>
    <source>
        <strain evidence="7 8">DSM 20019</strain>
    </source>
</reference>
<dbReference type="GO" id="GO:0016020">
    <property type="term" value="C:membrane"/>
    <property type="evidence" value="ECO:0007669"/>
    <property type="project" value="UniProtKB-SubCell"/>
</dbReference>
<sequence>MKEKLKNNLKKIVFQTKFQGYSNPKFLDKAVNKTLKFMIGFPILIKNNLKFRKSSNTNFNSKNRPIYILAIMKDEGEYLSEWIQYHIDRGITKFILYDNESSDDTKSIIEEFQKKVDIDYRYWPGKNQQKKAYNDAVNRYKTEHVWILTIDIDEFLFPINSLDIFTWLDKLPSNVAQVLVGWRIFGSNHHINKPKGLVIQNYIRRAQDSYVADYKPIIKPDMTVGARNPHIFDTIGKTINTSKERQWYYPYMALIGSEAAPKDKIVINHYYNKSLEDYKAKIKKGDAFDVTKQTRKMDNFTMQDRNEVFDDSMAPFGEKILVELKSNQMNI</sequence>
<dbReference type="PANTHER" id="PTHR21461:SF69">
    <property type="entry name" value="GLYCOSYLTRANSFERASE FAMILY 92 PROTEIN"/>
    <property type="match status" value="1"/>
</dbReference>